<dbReference type="AlphaFoldDB" id="A0A7T4TYY1"/>
<protein>
    <submittedName>
        <fullName evidence="1">Uncharacterized protein</fullName>
    </submittedName>
</protein>
<evidence type="ECO:0000313" key="2">
    <source>
        <dbReference type="Proteomes" id="UP000596130"/>
    </source>
</evidence>
<reference evidence="1 2" key="1">
    <citation type="submission" date="2020-12" db="EMBL/GenBank/DDBJ databases">
        <title>Identification and biosynthesis of polyene macrolides produced by Streptomyces alfalfae Men-myco-93-63.</title>
        <authorList>
            <person name="Liu D."/>
            <person name="Li Y."/>
            <person name="Liu L."/>
            <person name="Han X."/>
            <person name="Shen F."/>
        </authorList>
    </citation>
    <scope>NUCLEOTIDE SEQUENCE [LARGE SCALE GENOMIC DNA]</scope>
    <source>
        <strain evidence="1 2">Men-myco-93-63</strain>
    </source>
</reference>
<proteinExistence type="predicted"/>
<dbReference type="RefSeq" id="WP_198502932.1">
    <property type="nucleotide sequence ID" value="NZ_CP065959.1"/>
</dbReference>
<accession>A0A7T4TYY1</accession>
<dbReference type="Proteomes" id="UP000596130">
    <property type="component" value="Chromosome"/>
</dbReference>
<organism evidence="1 2">
    <name type="scientific">Streptomyces alfalfae</name>
    <dbReference type="NCBI Taxonomy" id="1642299"/>
    <lineage>
        <taxon>Bacteria</taxon>
        <taxon>Bacillati</taxon>
        <taxon>Actinomycetota</taxon>
        <taxon>Actinomycetes</taxon>
        <taxon>Kitasatosporales</taxon>
        <taxon>Streptomycetaceae</taxon>
        <taxon>Streptomyces</taxon>
    </lineage>
</organism>
<evidence type="ECO:0000313" key="1">
    <source>
        <dbReference type="EMBL" id="QQC89867.1"/>
    </source>
</evidence>
<name>A0A7T4TYY1_9ACTN</name>
<dbReference type="EMBL" id="CP065959">
    <property type="protein sequence ID" value="QQC89867.1"/>
    <property type="molecule type" value="Genomic_DNA"/>
</dbReference>
<gene>
    <name evidence="1" type="ORF">I8755_16670</name>
</gene>
<sequence length="89" mass="9972">MSDYDGMTNADVMSYAELAEYDRDAEYRLDAADEERALEEERARAAGHGADEDGDCFAEFIDGSWTYCGCPDCEQRECDDAEFDEEADG</sequence>